<evidence type="ECO:0000256" key="4">
    <source>
        <dbReference type="ARBA" id="ARBA00023242"/>
    </source>
</evidence>
<gene>
    <name evidence="8" type="primary">CDC45</name>
</gene>
<evidence type="ECO:0000256" key="1">
    <source>
        <dbReference type="ARBA" id="ARBA00004123"/>
    </source>
</evidence>
<organism evidence="7 8">
    <name type="scientific">Callorhinus ursinus</name>
    <name type="common">Northern fur seal</name>
    <dbReference type="NCBI Taxonomy" id="34884"/>
    <lineage>
        <taxon>Eukaryota</taxon>
        <taxon>Metazoa</taxon>
        <taxon>Chordata</taxon>
        <taxon>Craniata</taxon>
        <taxon>Vertebrata</taxon>
        <taxon>Euteleostomi</taxon>
        <taxon>Mammalia</taxon>
        <taxon>Eutheria</taxon>
        <taxon>Laurasiatheria</taxon>
        <taxon>Carnivora</taxon>
        <taxon>Caniformia</taxon>
        <taxon>Pinnipedia</taxon>
        <taxon>Otariidae</taxon>
        <taxon>Callorhinus</taxon>
    </lineage>
</organism>
<dbReference type="GeneID" id="112813071"/>
<keyword evidence="8" id="KW-0132">Cell division</keyword>
<dbReference type="GO" id="GO:0003697">
    <property type="term" value="F:single-stranded DNA binding"/>
    <property type="evidence" value="ECO:0007669"/>
    <property type="project" value="TreeGrafter"/>
</dbReference>
<dbReference type="PANTHER" id="PTHR10507">
    <property type="entry name" value="CDC45-RELATED PROTEIN"/>
    <property type="match status" value="1"/>
</dbReference>
<keyword evidence="4" id="KW-0539">Nucleus</keyword>
<protein>
    <submittedName>
        <fullName evidence="8">Cell division control protein 45 homolog isoform X1</fullName>
    </submittedName>
</protein>
<dbReference type="AlphaFoldDB" id="A0A3Q7PD88"/>
<comment type="subcellular location">
    <subcellularLocation>
        <location evidence="1">Nucleus</location>
    </subcellularLocation>
</comment>
<dbReference type="GO" id="GO:0003682">
    <property type="term" value="F:chromatin binding"/>
    <property type="evidence" value="ECO:0007669"/>
    <property type="project" value="TreeGrafter"/>
</dbReference>
<dbReference type="GO" id="GO:0000727">
    <property type="term" value="P:double-strand break repair via break-induced replication"/>
    <property type="evidence" value="ECO:0007669"/>
    <property type="project" value="TreeGrafter"/>
</dbReference>
<keyword evidence="3" id="KW-0235">DNA replication</keyword>
<dbReference type="GO" id="GO:0051301">
    <property type="term" value="P:cell division"/>
    <property type="evidence" value="ECO:0007669"/>
    <property type="project" value="UniProtKB-KW"/>
</dbReference>
<keyword evidence="7" id="KW-1185">Reference proteome</keyword>
<dbReference type="InParanoid" id="A0A3Q7PD88"/>
<dbReference type="CTD" id="8318"/>
<dbReference type="InterPro" id="IPR003874">
    <property type="entry name" value="CDC45"/>
</dbReference>
<sequence>MFVSDFRKEFYEVVQSQRVLLFVASDVDALCACKILQALFQCDHVQYTLVPVSGWQELETAFLEHKEQFRYFILINCGANVDLLDILQPDEDAIFFVCDTHRPVNVVNVYNDAQIKLLIKQDDDLEVPAYDDIFRDEEDEEHSGSESDNGSEPSEKRTRLEEEIVAQTMKRRQRREWEARRRDILFDYEQYEYHGTSSAMVMFDLAWMMSKDLNDMLWWAIVGLTDQWVQDKITQMKYVTDVGILQRHVSRHNHRNEDEENALSVDCTRISFEYDLRLALYQHWSLHDSLCNTCYTAARFKLWSVHGQKRLQEFLADVGLPLKQVKQKFQSMDISLKENLREMIEESANKFGMKDMRVQTFSIHFGFKHKFLASDVVFATMSLMESPEKDGSGTDNFIQALDSLSRSNLDKLYHGLELAKKQLRATQQTIASCLCTNLVISQGPFLYCSLMEGTPDIVLFSKPASLSLLSRHLLKSFVFSTKNRRCKLLPLVMAAPLSVEQGTVTVMGIPPETDSSDRKNFFGRAFEKAAEGTNSRTLHNHFDLSAPLLHLTGCFPFITAVIELKAEDRSKFLDALVSLLS</sequence>
<reference key="1">
    <citation type="submission" date="2019-01" db="UniProtKB">
        <authorList>
            <consortium name="RefSeq"/>
        </authorList>
    </citation>
    <scope>IDENTIFICATION</scope>
</reference>
<evidence type="ECO:0000256" key="3">
    <source>
        <dbReference type="ARBA" id="ARBA00022705"/>
    </source>
</evidence>
<evidence type="ECO:0000256" key="6">
    <source>
        <dbReference type="SAM" id="MobiDB-lite"/>
    </source>
</evidence>
<evidence type="ECO:0000313" key="8">
    <source>
        <dbReference type="RefSeq" id="XP_025713771.1"/>
    </source>
</evidence>
<dbReference type="GO" id="GO:0006270">
    <property type="term" value="P:DNA replication initiation"/>
    <property type="evidence" value="ECO:0007669"/>
    <property type="project" value="InterPro"/>
</dbReference>
<accession>A0A3Q7PD88</accession>
<dbReference type="GO" id="GO:0003688">
    <property type="term" value="F:DNA replication origin binding"/>
    <property type="evidence" value="ECO:0007669"/>
    <property type="project" value="TreeGrafter"/>
</dbReference>
<dbReference type="RefSeq" id="XP_025713771.1">
    <property type="nucleotide sequence ID" value="XM_025857986.1"/>
</dbReference>
<name>A0A3Q7PD88_CALUR</name>
<evidence type="ECO:0000256" key="5">
    <source>
        <dbReference type="ARBA" id="ARBA00023306"/>
    </source>
</evidence>
<evidence type="ECO:0000256" key="2">
    <source>
        <dbReference type="ARBA" id="ARBA00010727"/>
    </source>
</evidence>
<dbReference type="Proteomes" id="UP000286641">
    <property type="component" value="Unplaced"/>
</dbReference>
<feature type="region of interest" description="Disordered" evidence="6">
    <location>
        <begin position="136"/>
        <end position="160"/>
    </location>
</feature>
<proteinExistence type="inferred from homology"/>
<comment type="similarity">
    <text evidence="2">Belongs to the CDC45 family.</text>
</comment>
<evidence type="ECO:0000313" key="7">
    <source>
        <dbReference type="Proteomes" id="UP000286641"/>
    </source>
</evidence>
<dbReference type="GO" id="GO:1902977">
    <property type="term" value="P:mitotic DNA replication preinitiation complex assembly"/>
    <property type="evidence" value="ECO:0007669"/>
    <property type="project" value="TreeGrafter"/>
</dbReference>
<keyword evidence="5" id="KW-0131">Cell cycle</keyword>
<dbReference type="PANTHER" id="PTHR10507:SF0">
    <property type="entry name" value="CELL DIVISION CONTROL PROTEIN 45 HOMOLOG"/>
    <property type="match status" value="1"/>
</dbReference>
<dbReference type="GO" id="GO:0031261">
    <property type="term" value="C:DNA replication preinitiation complex"/>
    <property type="evidence" value="ECO:0007669"/>
    <property type="project" value="TreeGrafter"/>
</dbReference>
<reference evidence="8" key="2">
    <citation type="submission" date="2025-08" db="UniProtKB">
        <authorList>
            <consortium name="RefSeq"/>
        </authorList>
    </citation>
    <scope>IDENTIFICATION</scope>
    <source>
        <tissue evidence="8">Blood</tissue>
    </source>
</reference>
<dbReference type="Pfam" id="PF02724">
    <property type="entry name" value="CDC45"/>
    <property type="match status" value="1"/>
</dbReference>